<evidence type="ECO:0000256" key="3">
    <source>
        <dbReference type="ARBA" id="ARBA00022694"/>
    </source>
</evidence>
<dbReference type="EC" id="2.3.1.234" evidence="1"/>
<comment type="catalytic activity">
    <reaction evidence="7">
        <text>L-threonylcarbamoyladenylate + adenosine(37) in tRNA = N(6)-L-threonylcarbamoyladenosine(37) in tRNA + AMP + H(+)</text>
        <dbReference type="Rhea" id="RHEA:37059"/>
        <dbReference type="Rhea" id="RHEA-COMP:10162"/>
        <dbReference type="Rhea" id="RHEA-COMP:10163"/>
        <dbReference type="ChEBI" id="CHEBI:15378"/>
        <dbReference type="ChEBI" id="CHEBI:73682"/>
        <dbReference type="ChEBI" id="CHEBI:74411"/>
        <dbReference type="ChEBI" id="CHEBI:74418"/>
        <dbReference type="ChEBI" id="CHEBI:456215"/>
        <dbReference type="EC" id="2.3.1.234"/>
    </reaction>
</comment>
<dbReference type="EMBL" id="VTWH01000005">
    <property type="protein sequence ID" value="KAA0968566.1"/>
    <property type="molecule type" value="Genomic_DNA"/>
</dbReference>
<keyword evidence="6" id="KW-0012">Acyltransferase</keyword>
<dbReference type="Proteomes" id="UP000324738">
    <property type="component" value="Unassembled WGS sequence"/>
</dbReference>
<dbReference type="InterPro" id="IPR017861">
    <property type="entry name" value="KAE1/TsaD"/>
</dbReference>
<evidence type="ECO:0000256" key="5">
    <source>
        <dbReference type="ARBA" id="ARBA00023004"/>
    </source>
</evidence>
<dbReference type="GO" id="GO:0005829">
    <property type="term" value="C:cytosol"/>
    <property type="evidence" value="ECO:0007669"/>
    <property type="project" value="TreeGrafter"/>
</dbReference>
<reference evidence="9 10" key="1">
    <citation type="submission" date="2019-08" db="EMBL/GenBank/DDBJ databases">
        <title>Aureimonas fodiniaquatilis sp. nov., isolated from a coal mine wastewater.</title>
        <authorList>
            <person name="Kim W."/>
        </authorList>
    </citation>
    <scope>NUCLEOTIDE SEQUENCE [LARGE SCALE GENOMIC DNA]</scope>
    <source>
        <strain evidence="9 10">CAU 1482</strain>
    </source>
</reference>
<name>A0A5B0DQ03_9HYPH</name>
<dbReference type="PRINTS" id="PR00789">
    <property type="entry name" value="OSIALOPTASE"/>
</dbReference>
<proteinExistence type="predicted"/>
<comment type="caution">
    <text evidence="9">The sequence shown here is derived from an EMBL/GenBank/DDBJ whole genome shotgun (WGS) entry which is preliminary data.</text>
</comment>
<dbReference type="NCBIfam" id="TIGR03725">
    <property type="entry name" value="T6A_YeaZ"/>
    <property type="match status" value="1"/>
</dbReference>
<dbReference type="InterPro" id="IPR022496">
    <property type="entry name" value="T6A_TsaB"/>
</dbReference>
<accession>A0A5B0DQ03</accession>
<keyword evidence="4" id="KW-0479">Metal-binding</keyword>
<dbReference type="Gene3D" id="3.30.420.40">
    <property type="match status" value="2"/>
</dbReference>
<evidence type="ECO:0000256" key="7">
    <source>
        <dbReference type="ARBA" id="ARBA00048117"/>
    </source>
</evidence>
<dbReference type="CDD" id="cd24032">
    <property type="entry name" value="ASKHA_NBD_TsaB"/>
    <property type="match status" value="1"/>
</dbReference>
<evidence type="ECO:0000256" key="1">
    <source>
        <dbReference type="ARBA" id="ARBA00012156"/>
    </source>
</evidence>
<organism evidence="9 10">
    <name type="scientific">Aureimonas fodinaquatilis</name>
    <dbReference type="NCBI Taxonomy" id="2565783"/>
    <lineage>
        <taxon>Bacteria</taxon>
        <taxon>Pseudomonadati</taxon>
        <taxon>Pseudomonadota</taxon>
        <taxon>Alphaproteobacteria</taxon>
        <taxon>Hyphomicrobiales</taxon>
        <taxon>Aurantimonadaceae</taxon>
        <taxon>Aureimonas</taxon>
    </lineage>
</organism>
<dbReference type="Pfam" id="PF00814">
    <property type="entry name" value="TsaD"/>
    <property type="match status" value="1"/>
</dbReference>
<dbReference type="GO" id="GO:0061711">
    <property type="term" value="F:tRNA N(6)-L-threonylcarbamoyladenine synthase activity"/>
    <property type="evidence" value="ECO:0007669"/>
    <property type="project" value="UniProtKB-EC"/>
</dbReference>
<evidence type="ECO:0000259" key="8">
    <source>
        <dbReference type="Pfam" id="PF00814"/>
    </source>
</evidence>
<evidence type="ECO:0000313" key="9">
    <source>
        <dbReference type="EMBL" id="KAA0968566.1"/>
    </source>
</evidence>
<evidence type="ECO:0000256" key="4">
    <source>
        <dbReference type="ARBA" id="ARBA00022723"/>
    </source>
</evidence>
<gene>
    <name evidence="9" type="primary">tsaB</name>
    <name evidence="9" type="ORF">FPY71_16925</name>
</gene>
<evidence type="ECO:0000256" key="2">
    <source>
        <dbReference type="ARBA" id="ARBA00022679"/>
    </source>
</evidence>
<keyword evidence="10" id="KW-1185">Reference proteome</keyword>
<keyword evidence="2 9" id="KW-0808">Transferase</keyword>
<dbReference type="GO" id="GO:0002949">
    <property type="term" value="P:tRNA threonylcarbamoyladenosine modification"/>
    <property type="evidence" value="ECO:0007669"/>
    <property type="project" value="InterPro"/>
</dbReference>
<evidence type="ECO:0000313" key="10">
    <source>
        <dbReference type="Proteomes" id="UP000324738"/>
    </source>
</evidence>
<dbReference type="InterPro" id="IPR043129">
    <property type="entry name" value="ATPase_NBD"/>
</dbReference>
<keyword evidence="3" id="KW-0819">tRNA processing</keyword>
<dbReference type="SUPFAM" id="SSF53067">
    <property type="entry name" value="Actin-like ATPase domain"/>
    <property type="match status" value="2"/>
</dbReference>
<feature type="domain" description="Gcp-like" evidence="8">
    <location>
        <begin position="45"/>
        <end position="146"/>
    </location>
</feature>
<dbReference type="AlphaFoldDB" id="A0A5B0DQ03"/>
<dbReference type="PANTHER" id="PTHR11735">
    <property type="entry name" value="TRNA N6-ADENOSINE THREONYLCARBAMOYLTRANSFERASE"/>
    <property type="match status" value="1"/>
</dbReference>
<keyword evidence="5" id="KW-0408">Iron</keyword>
<dbReference type="GO" id="GO:0046872">
    <property type="term" value="F:metal ion binding"/>
    <property type="evidence" value="ECO:0007669"/>
    <property type="project" value="UniProtKB-KW"/>
</dbReference>
<dbReference type="PANTHER" id="PTHR11735:SF11">
    <property type="entry name" value="TRNA THREONYLCARBAMOYLADENOSINE BIOSYNTHESIS PROTEIN TSAB"/>
    <property type="match status" value="1"/>
</dbReference>
<dbReference type="OrthoDB" id="9809995at2"/>
<evidence type="ECO:0000256" key="6">
    <source>
        <dbReference type="ARBA" id="ARBA00023315"/>
    </source>
</evidence>
<dbReference type="InterPro" id="IPR000905">
    <property type="entry name" value="Gcp-like_dom"/>
</dbReference>
<dbReference type="RefSeq" id="WP_149301515.1">
    <property type="nucleotide sequence ID" value="NZ_VTWH01000005.1"/>
</dbReference>
<protein>
    <recommendedName>
        <fullName evidence="1">N(6)-L-threonylcarbamoyladenine synthase</fullName>
        <ecNumber evidence="1">2.3.1.234</ecNumber>
    </recommendedName>
</protein>
<sequence length="244" mass="25177">MSQTDGPRERGLCLALNTAGELCATAVYDIEKQELLSSCEADIGRGHADLLMEQVAEVLGGAGCDYSQLSKIAVANGPGSFTGLRVGISAARGLALALNIPAVGIGVLEALAFPLLHHGKAVLAVQDARRGEVFAALYAADGSLRATPTAIAPDQLESFCQSVQGQSIYVTGTGGFLAQAAMPNAVLNLVNAQGHIELRVMGQMATGRTAVEAVRPLYLRGADAKPQQAISGIVVDGSLTNNHE</sequence>